<feature type="transmembrane region" description="Helical" evidence="12">
    <location>
        <begin position="112"/>
        <end position="130"/>
    </location>
</feature>
<dbReference type="AlphaFoldDB" id="A0A9D1IGG9"/>
<feature type="transmembrane region" description="Helical" evidence="12">
    <location>
        <begin position="175"/>
        <end position="192"/>
    </location>
</feature>
<dbReference type="InterPro" id="IPR050324">
    <property type="entry name" value="CDP-alcohol_PTase-I"/>
</dbReference>
<feature type="transmembrane region" description="Helical" evidence="12">
    <location>
        <begin position="48"/>
        <end position="67"/>
    </location>
</feature>
<keyword evidence="5 12" id="KW-0812">Transmembrane</keyword>
<evidence type="ECO:0000256" key="3">
    <source>
        <dbReference type="ARBA" id="ARBA00022516"/>
    </source>
</evidence>
<sequence length="266" mass="28744">MRKIRRSPRANIKERIQEARARSIYLLPNSFTLASMICAFWGVTQAMVGSFGVAAASIFISMLLDGMDGRVARLTHTQSSFGEQFDSIADMTAFGVCPALIAYEFALKDFGGLGWAAAFIFCAGAGVRLARFNANIGFIDKGFFQGLASPAGAALVMGFVWLAVSGHLTEGLMPYVSHITAVLCIYAGVTMVSNAPFFSGKNMGFVRTIPFWVVLVVALAIIGFSSNPSLAAFVIFCCYAASGYVYQFYLWVRGLPNPVRPVKDSK</sequence>
<dbReference type="Pfam" id="PF01066">
    <property type="entry name" value="CDP-OH_P_transf"/>
    <property type="match status" value="1"/>
</dbReference>
<evidence type="ECO:0000313" key="14">
    <source>
        <dbReference type="Proteomes" id="UP000824083"/>
    </source>
</evidence>
<evidence type="ECO:0000256" key="9">
    <source>
        <dbReference type="ARBA" id="ARBA00023209"/>
    </source>
</evidence>
<evidence type="ECO:0000256" key="1">
    <source>
        <dbReference type="ARBA" id="ARBA00004141"/>
    </source>
</evidence>
<feature type="transmembrane region" description="Helical" evidence="12">
    <location>
        <begin position="204"/>
        <end position="224"/>
    </location>
</feature>
<evidence type="ECO:0000256" key="6">
    <source>
        <dbReference type="ARBA" id="ARBA00022989"/>
    </source>
</evidence>
<dbReference type="GO" id="GO:0016780">
    <property type="term" value="F:phosphotransferase activity, for other substituted phosphate groups"/>
    <property type="evidence" value="ECO:0007669"/>
    <property type="project" value="InterPro"/>
</dbReference>
<feature type="transmembrane region" description="Helical" evidence="12">
    <location>
        <begin position="21"/>
        <end position="42"/>
    </location>
</feature>
<dbReference type="InterPro" id="IPR048254">
    <property type="entry name" value="CDP_ALCOHOL_P_TRANSF_CS"/>
</dbReference>
<keyword evidence="7" id="KW-0443">Lipid metabolism</keyword>
<gene>
    <name evidence="13" type="ORF">IAC56_00770</name>
</gene>
<evidence type="ECO:0000256" key="11">
    <source>
        <dbReference type="RuleBase" id="RU003750"/>
    </source>
</evidence>
<keyword evidence="3" id="KW-0444">Lipid biosynthesis</keyword>
<accession>A0A9D1IGG9</accession>
<protein>
    <submittedName>
        <fullName evidence="13">Phosphatidylcholine/phosphatidylserine synthase</fullName>
    </submittedName>
</protein>
<dbReference type="Proteomes" id="UP000824083">
    <property type="component" value="Unassembled WGS sequence"/>
</dbReference>
<dbReference type="EMBL" id="DVMY01000019">
    <property type="protein sequence ID" value="HIU36803.1"/>
    <property type="molecule type" value="Genomic_DNA"/>
</dbReference>
<evidence type="ECO:0000313" key="13">
    <source>
        <dbReference type="EMBL" id="HIU36803.1"/>
    </source>
</evidence>
<comment type="subcellular location">
    <subcellularLocation>
        <location evidence="1">Membrane</location>
        <topology evidence="1">Multi-pass membrane protein</topology>
    </subcellularLocation>
</comment>
<feature type="transmembrane region" description="Helical" evidence="12">
    <location>
        <begin position="142"/>
        <end position="163"/>
    </location>
</feature>
<evidence type="ECO:0000256" key="7">
    <source>
        <dbReference type="ARBA" id="ARBA00023098"/>
    </source>
</evidence>
<keyword evidence="6 12" id="KW-1133">Transmembrane helix</keyword>
<name>A0A9D1IGG9_9BURK</name>
<reference evidence="13" key="2">
    <citation type="journal article" date="2021" name="PeerJ">
        <title>Extensive microbial diversity within the chicken gut microbiome revealed by metagenomics and culture.</title>
        <authorList>
            <person name="Gilroy R."/>
            <person name="Ravi A."/>
            <person name="Getino M."/>
            <person name="Pursley I."/>
            <person name="Horton D.L."/>
            <person name="Alikhan N.F."/>
            <person name="Baker D."/>
            <person name="Gharbi K."/>
            <person name="Hall N."/>
            <person name="Watson M."/>
            <person name="Adriaenssens E.M."/>
            <person name="Foster-Nyarko E."/>
            <person name="Jarju S."/>
            <person name="Secka A."/>
            <person name="Antonio M."/>
            <person name="Oren A."/>
            <person name="Chaudhuri R.R."/>
            <person name="La Ragione R."/>
            <person name="Hildebrand F."/>
            <person name="Pallen M.J."/>
        </authorList>
    </citation>
    <scope>NUCLEOTIDE SEQUENCE</scope>
    <source>
        <strain evidence="13">7463</strain>
    </source>
</reference>
<evidence type="ECO:0000256" key="2">
    <source>
        <dbReference type="ARBA" id="ARBA00010441"/>
    </source>
</evidence>
<feature type="transmembrane region" description="Helical" evidence="12">
    <location>
        <begin position="230"/>
        <end position="252"/>
    </location>
</feature>
<dbReference type="Gene3D" id="1.20.120.1760">
    <property type="match status" value="1"/>
</dbReference>
<dbReference type="InterPro" id="IPR043130">
    <property type="entry name" value="CDP-OH_PTrfase_TM_dom"/>
</dbReference>
<evidence type="ECO:0000256" key="10">
    <source>
        <dbReference type="ARBA" id="ARBA00023264"/>
    </source>
</evidence>
<organism evidence="13 14">
    <name type="scientific">Candidatus Aphodousia faecigallinarum</name>
    <dbReference type="NCBI Taxonomy" id="2840677"/>
    <lineage>
        <taxon>Bacteria</taxon>
        <taxon>Pseudomonadati</taxon>
        <taxon>Pseudomonadota</taxon>
        <taxon>Betaproteobacteria</taxon>
        <taxon>Burkholderiales</taxon>
        <taxon>Sutterellaceae</taxon>
        <taxon>Sutterellaceae incertae sedis</taxon>
        <taxon>Candidatus Aphodousia</taxon>
    </lineage>
</organism>
<proteinExistence type="inferred from homology"/>
<evidence type="ECO:0000256" key="5">
    <source>
        <dbReference type="ARBA" id="ARBA00022692"/>
    </source>
</evidence>
<dbReference type="GO" id="GO:0016020">
    <property type="term" value="C:membrane"/>
    <property type="evidence" value="ECO:0007669"/>
    <property type="project" value="UniProtKB-SubCell"/>
</dbReference>
<comment type="caution">
    <text evidence="13">The sequence shown here is derived from an EMBL/GenBank/DDBJ whole genome shotgun (WGS) entry which is preliminary data.</text>
</comment>
<feature type="transmembrane region" description="Helical" evidence="12">
    <location>
        <begin position="88"/>
        <end position="106"/>
    </location>
</feature>
<keyword evidence="10" id="KW-1208">Phospholipid metabolism</keyword>
<keyword evidence="9" id="KW-0594">Phospholipid biosynthesis</keyword>
<comment type="similarity">
    <text evidence="2 11">Belongs to the CDP-alcohol phosphatidyltransferase class-I family.</text>
</comment>
<dbReference type="GO" id="GO:0008654">
    <property type="term" value="P:phospholipid biosynthetic process"/>
    <property type="evidence" value="ECO:0007669"/>
    <property type="project" value="UniProtKB-KW"/>
</dbReference>
<dbReference type="PANTHER" id="PTHR14269">
    <property type="entry name" value="CDP-DIACYLGLYCEROL--GLYCEROL-3-PHOSPHATE 3-PHOSPHATIDYLTRANSFERASE-RELATED"/>
    <property type="match status" value="1"/>
</dbReference>
<evidence type="ECO:0000256" key="4">
    <source>
        <dbReference type="ARBA" id="ARBA00022679"/>
    </source>
</evidence>
<keyword evidence="8 12" id="KW-0472">Membrane</keyword>
<keyword evidence="4 11" id="KW-0808">Transferase</keyword>
<reference evidence="13" key="1">
    <citation type="submission" date="2020-10" db="EMBL/GenBank/DDBJ databases">
        <authorList>
            <person name="Gilroy R."/>
        </authorList>
    </citation>
    <scope>NUCLEOTIDE SEQUENCE</scope>
    <source>
        <strain evidence="13">7463</strain>
    </source>
</reference>
<evidence type="ECO:0000256" key="12">
    <source>
        <dbReference type="SAM" id="Phobius"/>
    </source>
</evidence>
<evidence type="ECO:0000256" key="8">
    <source>
        <dbReference type="ARBA" id="ARBA00023136"/>
    </source>
</evidence>
<dbReference type="PROSITE" id="PS00379">
    <property type="entry name" value="CDP_ALCOHOL_P_TRANSF"/>
    <property type="match status" value="1"/>
</dbReference>
<dbReference type="PANTHER" id="PTHR14269:SF61">
    <property type="entry name" value="CDP-DIACYLGLYCEROL--SERINE O-PHOSPHATIDYLTRANSFERASE"/>
    <property type="match status" value="1"/>
</dbReference>
<dbReference type="InterPro" id="IPR000462">
    <property type="entry name" value="CDP-OH_P_trans"/>
</dbReference>